<evidence type="ECO:0000256" key="1">
    <source>
        <dbReference type="SAM" id="MobiDB-lite"/>
    </source>
</evidence>
<dbReference type="Proteomes" id="UP000326565">
    <property type="component" value="Unassembled WGS sequence"/>
</dbReference>
<feature type="region of interest" description="Disordered" evidence="1">
    <location>
        <begin position="183"/>
        <end position="220"/>
    </location>
</feature>
<gene>
    <name evidence="2" type="ORF">BDV29DRAFT_74227</name>
</gene>
<dbReference type="PANTHER" id="PTHR21521:SF0">
    <property type="entry name" value="AMUN, ISOFORM A"/>
    <property type="match status" value="1"/>
</dbReference>
<evidence type="ECO:0000313" key="3">
    <source>
        <dbReference type="Proteomes" id="UP000326565"/>
    </source>
</evidence>
<organism evidence="2 3">
    <name type="scientific">Aspergillus leporis</name>
    <dbReference type="NCBI Taxonomy" id="41062"/>
    <lineage>
        <taxon>Eukaryota</taxon>
        <taxon>Fungi</taxon>
        <taxon>Dikarya</taxon>
        <taxon>Ascomycota</taxon>
        <taxon>Pezizomycotina</taxon>
        <taxon>Eurotiomycetes</taxon>
        <taxon>Eurotiomycetidae</taxon>
        <taxon>Eurotiales</taxon>
        <taxon>Aspergillaceae</taxon>
        <taxon>Aspergillus</taxon>
        <taxon>Aspergillus subgen. Circumdati</taxon>
    </lineage>
</organism>
<protein>
    <submittedName>
        <fullName evidence="2">Uncharacterized protein</fullName>
    </submittedName>
</protein>
<keyword evidence="3" id="KW-1185">Reference proteome</keyword>
<evidence type="ECO:0000313" key="2">
    <source>
        <dbReference type="EMBL" id="KAB8068127.1"/>
    </source>
</evidence>
<dbReference type="AlphaFoldDB" id="A0A5N5WKC1"/>
<dbReference type="OrthoDB" id="8249012at2759"/>
<proteinExistence type="predicted"/>
<dbReference type="PANTHER" id="PTHR21521">
    <property type="entry name" value="AMUN, ISOFORM A"/>
    <property type="match status" value="1"/>
</dbReference>
<dbReference type="EMBL" id="ML732414">
    <property type="protein sequence ID" value="KAB8068127.1"/>
    <property type="molecule type" value="Genomic_DNA"/>
</dbReference>
<reference evidence="2 3" key="1">
    <citation type="submission" date="2019-04" db="EMBL/GenBank/DDBJ databases">
        <title>Friends and foes A comparative genomics study of 23 Aspergillus species from section Flavi.</title>
        <authorList>
            <consortium name="DOE Joint Genome Institute"/>
            <person name="Kjaerbolling I."/>
            <person name="Vesth T."/>
            <person name="Frisvad J.C."/>
            <person name="Nybo J.L."/>
            <person name="Theobald S."/>
            <person name="Kildgaard S."/>
            <person name="Isbrandt T."/>
            <person name="Kuo A."/>
            <person name="Sato A."/>
            <person name="Lyhne E.K."/>
            <person name="Kogle M.E."/>
            <person name="Wiebenga A."/>
            <person name="Kun R.S."/>
            <person name="Lubbers R.J."/>
            <person name="Makela M.R."/>
            <person name="Barry K."/>
            <person name="Chovatia M."/>
            <person name="Clum A."/>
            <person name="Daum C."/>
            <person name="Haridas S."/>
            <person name="He G."/>
            <person name="LaButti K."/>
            <person name="Lipzen A."/>
            <person name="Mondo S."/>
            <person name="Riley R."/>
            <person name="Salamov A."/>
            <person name="Simmons B.A."/>
            <person name="Magnuson J.K."/>
            <person name="Henrissat B."/>
            <person name="Mortensen U.H."/>
            <person name="Larsen T.O."/>
            <person name="Devries R.P."/>
            <person name="Grigoriev I.V."/>
            <person name="Machida M."/>
            <person name="Baker S.E."/>
            <person name="Andersen M.R."/>
        </authorList>
    </citation>
    <scope>NUCLEOTIDE SEQUENCE [LARGE SCALE GENOMIC DNA]</scope>
    <source>
        <strain evidence="2 3">CBS 151.66</strain>
    </source>
</reference>
<feature type="compositionally biased region" description="Basic and acidic residues" evidence="1">
    <location>
        <begin position="185"/>
        <end position="197"/>
    </location>
</feature>
<name>A0A5N5WKC1_9EURO</name>
<accession>A0A5N5WKC1</accession>
<sequence length="220" mass="24181">MVRSNQEKSVRKVTSEAFAAVAGGNDGHGECEFPKSGLDALVKPLRGVGIATASLLLSVGPSEVPFYSDDTYLWLCMGGFPRPAGQEEEGEKDEEEQIKPAKKVSTFRRNGEINVKYDISEYRRLWSAVNELRTRLNASKPDSEAESGLAISCADVEKVAFVLRHLDVSGYLGGDEREDLSLIVADEHGHEAQTKPDVKKRKRGDGEEAKKSGRNTRKKT</sequence>